<reference evidence="1" key="1">
    <citation type="submission" date="2023-01" db="EMBL/GenBank/DDBJ databases">
        <title>Colletotrichum chrysophilum M932 genome sequence.</title>
        <authorList>
            <person name="Baroncelli R."/>
        </authorList>
    </citation>
    <scope>NUCLEOTIDE SEQUENCE</scope>
    <source>
        <strain evidence="1">M932</strain>
    </source>
</reference>
<evidence type="ECO:0000313" key="1">
    <source>
        <dbReference type="EMBL" id="KAK1848129.1"/>
    </source>
</evidence>
<protein>
    <submittedName>
        <fullName evidence="1">Uncharacterized protein</fullName>
    </submittedName>
</protein>
<sequence length="127" mass="14166">MLRSRRRHHFAPSLSREVSATDDPNLRKTAKRRLRCAVWGRTHQSNVRCCHVAHARSASEASDSRVVAGCFLMLPTSDGFQKSRQNVRRLAAHVLAWIQRITVVSPLISVEAGDGQNAPNVFVQPSI</sequence>
<organism evidence="1 2">
    <name type="scientific">Colletotrichum chrysophilum</name>
    <dbReference type="NCBI Taxonomy" id="1836956"/>
    <lineage>
        <taxon>Eukaryota</taxon>
        <taxon>Fungi</taxon>
        <taxon>Dikarya</taxon>
        <taxon>Ascomycota</taxon>
        <taxon>Pezizomycotina</taxon>
        <taxon>Sordariomycetes</taxon>
        <taxon>Hypocreomycetidae</taxon>
        <taxon>Glomerellales</taxon>
        <taxon>Glomerellaceae</taxon>
        <taxon>Colletotrichum</taxon>
        <taxon>Colletotrichum gloeosporioides species complex</taxon>
    </lineage>
</organism>
<accession>A0AAD9EEC6</accession>
<gene>
    <name evidence="1" type="ORF">CCHR01_09246</name>
</gene>
<keyword evidence="2" id="KW-1185">Reference proteome</keyword>
<dbReference type="Proteomes" id="UP001243330">
    <property type="component" value="Unassembled WGS sequence"/>
</dbReference>
<comment type="caution">
    <text evidence="1">The sequence shown here is derived from an EMBL/GenBank/DDBJ whole genome shotgun (WGS) entry which is preliminary data.</text>
</comment>
<dbReference type="AlphaFoldDB" id="A0AAD9EEC6"/>
<dbReference type="EMBL" id="JAQOWY010000180">
    <property type="protein sequence ID" value="KAK1848129.1"/>
    <property type="molecule type" value="Genomic_DNA"/>
</dbReference>
<name>A0AAD9EEC6_9PEZI</name>
<evidence type="ECO:0000313" key="2">
    <source>
        <dbReference type="Proteomes" id="UP001243330"/>
    </source>
</evidence>
<proteinExistence type="predicted"/>